<dbReference type="OrthoDB" id="1721243at2759"/>
<reference evidence="7" key="1">
    <citation type="submission" date="2019-12" db="EMBL/GenBank/DDBJ databases">
        <authorList>
            <person name="Scholes J."/>
        </authorList>
    </citation>
    <scope>NUCLEOTIDE SEQUENCE</scope>
</reference>
<comment type="caution">
    <text evidence="7">The sequence shown here is derived from an EMBL/GenBank/DDBJ whole genome shotgun (WGS) entry which is preliminary data.</text>
</comment>
<dbReference type="Proteomes" id="UP001153555">
    <property type="component" value="Unassembled WGS sequence"/>
</dbReference>
<organism evidence="7 8">
    <name type="scientific">Striga hermonthica</name>
    <name type="common">Purple witchweed</name>
    <name type="synonym">Buchnera hermonthica</name>
    <dbReference type="NCBI Taxonomy" id="68872"/>
    <lineage>
        <taxon>Eukaryota</taxon>
        <taxon>Viridiplantae</taxon>
        <taxon>Streptophyta</taxon>
        <taxon>Embryophyta</taxon>
        <taxon>Tracheophyta</taxon>
        <taxon>Spermatophyta</taxon>
        <taxon>Magnoliopsida</taxon>
        <taxon>eudicotyledons</taxon>
        <taxon>Gunneridae</taxon>
        <taxon>Pentapetalae</taxon>
        <taxon>asterids</taxon>
        <taxon>lamiids</taxon>
        <taxon>Lamiales</taxon>
        <taxon>Orobanchaceae</taxon>
        <taxon>Buchnereae</taxon>
        <taxon>Striga</taxon>
    </lineage>
</organism>
<keyword evidence="1" id="KW-0479">Metal-binding</keyword>
<evidence type="ECO:0000256" key="5">
    <source>
        <dbReference type="SAM" id="MobiDB-lite"/>
    </source>
</evidence>
<name>A0A9N7NRZ5_STRHE</name>
<dbReference type="PANTHER" id="PTHR47718:SF18">
    <property type="entry name" value="PROTEIN FAR1-RELATED SEQUENCE 5-LIKE"/>
    <property type="match status" value="1"/>
</dbReference>
<keyword evidence="3" id="KW-0862">Zinc</keyword>
<dbReference type="InterPro" id="IPR007527">
    <property type="entry name" value="Znf_SWIM"/>
</dbReference>
<evidence type="ECO:0000256" key="3">
    <source>
        <dbReference type="ARBA" id="ARBA00022833"/>
    </source>
</evidence>
<evidence type="ECO:0000313" key="7">
    <source>
        <dbReference type="EMBL" id="CAA0841706.1"/>
    </source>
</evidence>
<dbReference type="InterPro" id="IPR006564">
    <property type="entry name" value="Znf_PMZ"/>
</dbReference>
<feature type="domain" description="SWIM-type" evidence="6">
    <location>
        <begin position="22"/>
        <end position="58"/>
    </location>
</feature>
<evidence type="ECO:0000313" key="8">
    <source>
        <dbReference type="Proteomes" id="UP001153555"/>
    </source>
</evidence>
<evidence type="ECO:0000256" key="2">
    <source>
        <dbReference type="ARBA" id="ARBA00022771"/>
    </source>
</evidence>
<gene>
    <name evidence="7" type="ORF">SHERM_07582</name>
</gene>
<protein>
    <submittedName>
        <fullName evidence="7">Protein FAR1-RELATED SEQUENCE 1</fullName>
    </submittedName>
</protein>
<dbReference type="GO" id="GO:0008270">
    <property type="term" value="F:zinc ion binding"/>
    <property type="evidence" value="ECO:0007669"/>
    <property type="project" value="UniProtKB-KW"/>
</dbReference>
<dbReference type="SMART" id="SM00575">
    <property type="entry name" value="ZnF_PMZ"/>
    <property type="match status" value="1"/>
</dbReference>
<feature type="compositionally biased region" description="Basic and acidic residues" evidence="5">
    <location>
        <begin position="184"/>
        <end position="194"/>
    </location>
</feature>
<dbReference type="PANTHER" id="PTHR47718">
    <property type="entry name" value="OS01G0519700 PROTEIN"/>
    <property type="match status" value="1"/>
</dbReference>
<keyword evidence="8" id="KW-1185">Reference proteome</keyword>
<dbReference type="PROSITE" id="PS50966">
    <property type="entry name" value="ZF_SWIM"/>
    <property type="match status" value="1"/>
</dbReference>
<feature type="region of interest" description="Disordered" evidence="5">
    <location>
        <begin position="162"/>
        <end position="218"/>
    </location>
</feature>
<proteinExistence type="predicted"/>
<evidence type="ECO:0000256" key="1">
    <source>
        <dbReference type="ARBA" id="ARBA00022723"/>
    </source>
</evidence>
<dbReference type="Pfam" id="PF04434">
    <property type="entry name" value="SWIM"/>
    <property type="match status" value="1"/>
</dbReference>
<feature type="compositionally biased region" description="Polar residues" evidence="5">
    <location>
        <begin position="169"/>
        <end position="182"/>
    </location>
</feature>
<dbReference type="EMBL" id="CACSLK010034598">
    <property type="protein sequence ID" value="CAA0841706.1"/>
    <property type="molecule type" value="Genomic_DNA"/>
</dbReference>
<sequence length="218" mass="24797">MSYSENDSRMEFTIRDIDGKTFNVMHNANLNTSHCSCKHFEMYGWLCRHAFVVLKDMNVDVIPPAHIMSRCTKLAISTLMFRILDSISEECTQIDERKSMVNQLWSDLYICMGLAEKHVDHFVEFSKIIGAHKRKLVEYQESDSSGNNRGHVFESFVGMSAPSEVSIHPPTQSKNKGSGRSMKTNKEKSTETSNKKRKICKSCGERAGHNARTCPKKP</sequence>
<keyword evidence="2 4" id="KW-0863">Zinc-finger</keyword>
<evidence type="ECO:0000256" key="4">
    <source>
        <dbReference type="PROSITE-ProRule" id="PRU00325"/>
    </source>
</evidence>
<dbReference type="AlphaFoldDB" id="A0A9N7NRZ5"/>
<evidence type="ECO:0000259" key="6">
    <source>
        <dbReference type="PROSITE" id="PS50966"/>
    </source>
</evidence>
<accession>A0A9N7NRZ5</accession>